<reference evidence="1" key="1">
    <citation type="journal article" date="2022" name="Int. J. Mol. Sci.">
        <title>Draft Genome of Tanacetum Coccineum: Genomic Comparison of Closely Related Tanacetum-Family Plants.</title>
        <authorList>
            <person name="Yamashiro T."/>
            <person name="Shiraishi A."/>
            <person name="Nakayama K."/>
            <person name="Satake H."/>
        </authorList>
    </citation>
    <scope>NUCLEOTIDE SEQUENCE</scope>
</reference>
<sequence>MGLWYSKYTGIAVTAYADAGHVRCQDTRRSTFSSAQLGDRLVSWSSKRQKSTAISTTEAEIMEQENQQQIAMDEALVPIDDQVKIGACNMRIAPEKTQKESTYQLTLDILKQYSCYNAFLKTTNVPQIYMQ</sequence>
<accession>A0ABQ5BZX4</accession>
<proteinExistence type="predicted"/>
<keyword evidence="2" id="KW-1185">Reference proteome</keyword>
<name>A0ABQ5BZX4_9ASTR</name>
<evidence type="ECO:0000313" key="1">
    <source>
        <dbReference type="EMBL" id="GJT19471.1"/>
    </source>
</evidence>
<dbReference type="Proteomes" id="UP001151760">
    <property type="component" value="Unassembled WGS sequence"/>
</dbReference>
<reference evidence="1" key="2">
    <citation type="submission" date="2022-01" db="EMBL/GenBank/DDBJ databases">
        <authorList>
            <person name="Yamashiro T."/>
            <person name="Shiraishi A."/>
            <person name="Satake H."/>
            <person name="Nakayama K."/>
        </authorList>
    </citation>
    <scope>NUCLEOTIDE SEQUENCE</scope>
</reference>
<organism evidence="1 2">
    <name type="scientific">Tanacetum coccineum</name>
    <dbReference type="NCBI Taxonomy" id="301880"/>
    <lineage>
        <taxon>Eukaryota</taxon>
        <taxon>Viridiplantae</taxon>
        <taxon>Streptophyta</taxon>
        <taxon>Embryophyta</taxon>
        <taxon>Tracheophyta</taxon>
        <taxon>Spermatophyta</taxon>
        <taxon>Magnoliopsida</taxon>
        <taxon>eudicotyledons</taxon>
        <taxon>Gunneridae</taxon>
        <taxon>Pentapetalae</taxon>
        <taxon>asterids</taxon>
        <taxon>campanulids</taxon>
        <taxon>Asterales</taxon>
        <taxon>Asteraceae</taxon>
        <taxon>Asteroideae</taxon>
        <taxon>Anthemideae</taxon>
        <taxon>Anthemidinae</taxon>
        <taxon>Tanacetum</taxon>
    </lineage>
</organism>
<dbReference type="EMBL" id="BQNB010013720">
    <property type="protein sequence ID" value="GJT19471.1"/>
    <property type="molecule type" value="Genomic_DNA"/>
</dbReference>
<protein>
    <submittedName>
        <fullName evidence="1">Uncharacterized protein</fullName>
    </submittedName>
</protein>
<gene>
    <name evidence="1" type="ORF">Tco_0878177</name>
</gene>
<evidence type="ECO:0000313" key="2">
    <source>
        <dbReference type="Proteomes" id="UP001151760"/>
    </source>
</evidence>
<feature type="non-terminal residue" evidence="1">
    <location>
        <position position="1"/>
    </location>
</feature>
<comment type="caution">
    <text evidence="1">The sequence shown here is derived from an EMBL/GenBank/DDBJ whole genome shotgun (WGS) entry which is preliminary data.</text>
</comment>